<accession>A0A553YT25</accession>
<feature type="compositionally biased region" description="Basic and acidic residues" evidence="1">
    <location>
        <begin position="9"/>
        <end position="25"/>
    </location>
</feature>
<organism evidence="2 3">
    <name type="scientific">Streptomyces benahoarensis</name>
    <dbReference type="NCBI Taxonomy" id="2595054"/>
    <lineage>
        <taxon>Bacteria</taxon>
        <taxon>Bacillati</taxon>
        <taxon>Actinomycetota</taxon>
        <taxon>Actinomycetes</taxon>
        <taxon>Kitasatosporales</taxon>
        <taxon>Streptomycetaceae</taxon>
        <taxon>Streptomyces</taxon>
    </lineage>
</organism>
<protein>
    <recommendedName>
        <fullName evidence="4">Tetratricopeptide repeat protein</fullName>
    </recommendedName>
</protein>
<dbReference type="InterPro" id="IPR011990">
    <property type="entry name" value="TPR-like_helical_dom_sf"/>
</dbReference>
<gene>
    <name evidence="2" type="ORF">FNZ23_25060</name>
</gene>
<dbReference type="Proteomes" id="UP000320888">
    <property type="component" value="Unassembled WGS sequence"/>
</dbReference>
<dbReference type="EMBL" id="VKLS01000465">
    <property type="protein sequence ID" value="TSB32365.1"/>
    <property type="molecule type" value="Genomic_DNA"/>
</dbReference>
<feature type="region of interest" description="Disordered" evidence="1">
    <location>
        <begin position="1"/>
        <end position="49"/>
    </location>
</feature>
<evidence type="ECO:0008006" key="4">
    <source>
        <dbReference type="Google" id="ProtNLM"/>
    </source>
</evidence>
<evidence type="ECO:0000313" key="2">
    <source>
        <dbReference type="EMBL" id="TSB32365.1"/>
    </source>
</evidence>
<dbReference type="AlphaFoldDB" id="A0A553YT25"/>
<sequence>MDDGGSFRAEAHEGGRVHQAGRDLHITYGGPAPEASREPDGAVGAGAPPTPEELLACFADAPLPAHVLDPRAPAAVALPDPGPAPEAVAAAVGALAGAAVPAASPVAPEGTVRSPVRCLRPPAARPGGPARPALDAWAAALLDRALLRSADDAELPLFAPHVRALLWRSGATLPEPVAAARRLRDGYERCGAYEAALPFAERIVVCPAGAGLADALAHGRLRVRCGDHAEAEAVLRPVLARADAAATARGLTLAGRTGPSLGELLRENAEGPFTGKLSTVDGDVLVQAADVLTVLAEALHGRRRYAEGERLLHTATGLYWRVLGAAHPARILTQLRRARSRGRQRLWTEALVLLRDALTFRDAAALERDHPRAAALIRLTHAEVADEAVRSLAEDGGGRTRAVGMFPAPVVRFLDATVSRPPKLTPADADRLATEAAEACERAYGPWHPRTRTARALVARREASGE</sequence>
<dbReference type="Gene3D" id="1.25.40.10">
    <property type="entry name" value="Tetratricopeptide repeat domain"/>
    <property type="match status" value="1"/>
</dbReference>
<proteinExistence type="predicted"/>
<keyword evidence="3" id="KW-1185">Reference proteome</keyword>
<reference evidence="2 3" key="1">
    <citation type="submission" date="2019-07" db="EMBL/GenBank/DDBJ databases">
        <title>Draft genome for Streptomyces benahoarensis MZ03-48.</title>
        <authorList>
            <person name="Gonzalez-Pimentel J.L."/>
        </authorList>
    </citation>
    <scope>NUCLEOTIDE SEQUENCE [LARGE SCALE GENOMIC DNA]</scope>
    <source>
        <strain evidence="2 3">MZ03-48</strain>
    </source>
</reference>
<name>A0A553YT25_9ACTN</name>
<evidence type="ECO:0000313" key="3">
    <source>
        <dbReference type="Proteomes" id="UP000320888"/>
    </source>
</evidence>
<comment type="caution">
    <text evidence="2">The sequence shown here is derived from an EMBL/GenBank/DDBJ whole genome shotgun (WGS) entry which is preliminary data.</text>
</comment>
<evidence type="ECO:0000256" key="1">
    <source>
        <dbReference type="SAM" id="MobiDB-lite"/>
    </source>
</evidence>